<feature type="coiled-coil region" evidence="1">
    <location>
        <begin position="686"/>
        <end position="734"/>
    </location>
</feature>
<feature type="coiled-coil region" evidence="1">
    <location>
        <begin position="486"/>
        <end position="601"/>
    </location>
</feature>
<evidence type="ECO:0000256" key="1">
    <source>
        <dbReference type="SAM" id="Coils"/>
    </source>
</evidence>
<comment type="caution">
    <text evidence="2">The sequence shown here is derived from an EMBL/GenBank/DDBJ whole genome shotgun (WGS) entry which is preliminary data.</text>
</comment>
<dbReference type="Proteomes" id="UP000663852">
    <property type="component" value="Unassembled WGS sequence"/>
</dbReference>
<dbReference type="EMBL" id="CAJNOJ010000330">
    <property type="protein sequence ID" value="CAF1402742.1"/>
    <property type="molecule type" value="Genomic_DNA"/>
</dbReference>
<name>A0A815LDC1_ADIRI</name>
<proteinExistence type="predicted"/>
<protein>
    <submittedName>
        <fullName evidence="2">Uncharacterized protein</fullName>
    </submittedName>
</protein>
<dbReference type="OrthoDB" id="10019568at2759"/>
<gene>
    <name evidence="2" type="ORF">EDS130_LOCUS36129</name>
</gene>
<dbReference type="AlphaFoldDB" id="A0A815LDC1"/>
<reference evidence="2" key="1">
    <citation type="submission" date="2021-02" db="EMBL/GenBank/DDBJ databases">
        <authorList>
            <person name="Nowell W R."/>
        </authorList>
    </citation>
    <scope>NUCLEOTIDE SEQUENCE</scope>
</reference>
<feature type="coiled-coil region" evidence="1">
    <location>
        <begin position="351"/>
        <end position="378"/>
    </location>
</feature>
<evidence type="ECO:0000313" key="2">
    <source>
        <dbReference type="EMBL" id="CAF1402742.1"/>
    </source>
</evidence>
<organism evidence="2 3">
    <name type="scientific">Adineta ricciae</name>
    <name type="common">Rotifer</name>
    <dbReference type="NCBI Taxonomy" id="249248"/>
    <lineage>
        <taxon>Eukaryota</taxon>
        <taxon>Metazoa</taxon>
        <taxon>Spiralia</taxon>
        <taxon>Gnathifera</taxon>
        <taxon>Rotifera</taxon>
        <taxon>Eurotatoria</taxon>
        <taxon>Bdelloidea</taxon>
        <taxon>Adinetida</taxon>
        <taxon>Adinetidae</taxon>
        <taxon>Adineta</taxon>
    </lineage>
</organism>
<sequence length="776" mass="92468">MATTALLNNACTFHCQSSVYLNIIIIPFLRESSLTLMLQRLYHIENEDTILMDDNSNLTDKFVQQNPLASQIYTQPLSSSTSETSEVRMDPTSVRLTDLLSYQDVMKAIEREFHLHDGQEREIIMKLWLKEQAMISILQRFRHLFQDFQIDDKDFVEGIKQIREMINYAHRDVHYLSEQVTMLENQNHFLESEFQRQLDKIVQEKNEQISRLIHIIDQSCTTNHNKEQILQENYSTDMTDLLKKFQQENAELHREIETLRAKLEYTFTSVNEKLDQEQTEVEESSTSAVQKAFEQLRHAENNLQEWKLKSAAQQEENDLLKYLLEKSQRPSDGEHGDLVGAMEQHPLNREIDRVRQELELTEKKAIQLEQRFESSDENVQFHLEKLKLKCDILRKHVLTCTQRLDDYNEQIRMEFRNEKQMQKNNNPTEDSVSQKKIFELEKELSTLRERYDELLEHSNTMKADLYHAKKQLHEKEKLDPTSSADIERERQRADLLENEVKFLKAKYDDAHGRITAGTQQFECLQSAFDQISRRCEKLEEEKVQIDLESKSVAKNVANVTAKYKNKLHTIKARLEQTEREKRELQSLSEQYQMEVERVTHELIHKKEIIIEKEKVIQDIQYRNIEILREKQVVEERVSNESKQYSELIFKNNLLEEELNRLRQCQLSENLSIHRTETNISDSSKYIEELKCKIDEYEQHFVEEKSTKESLQVQIKILEEENLDLREIMNQMRKRTQDDRKEERDRNIEIQQLIARTEFNARHKFSFTKFINTIDVS</sequence>
<keyword evidence="1" id="KW-0175">Coiled coil</keyword>
<feature type="coiled-coil region" evidence="1">
    <location>
        <begin position="289"/>
        <end position="316"/>
    </location>
</feature>
<accession>A0A815LDC1</accession>
<evidence type="ECO:0000313" key="3">
    <source>
        <dbReference type="Proteomes" id="UP000663852"/>
    </source>
</evidence>